<evidence type="ECO:0000256" key="3">
    <source>
        <dbReference type="ARBA" id="ARBA00010281"/>
    </source>
</evidence>
<dbReference type="NCBIfam" id="TIGR02095">
    <property type="entry name" value="glgA"/>
    <property type="match status" value="1"/>
</dbReference>
<keyword evidence="4 7" id="KW-0328">Glycosyltransferase</keyword>
<evidence type="ECO:0000256" key="5">
    <source>
        <dbReference type="ARBA" id="ARBA00022679"/>
    </source>
</evidence>
<proteinExistence type="inferred from homology"/>
<dbReference type="Gene3D" id="3.40.50.2000">
    <property type="entry name" value="Glycogen Phosphorylase B"/>
    <property type="match status" value="2"/>
</dbReference>
<comment type="similarity">
    <text evidence="3 7">Belongs to the glycosyltransferase 1 family. Bacterial/plant glycogen synthase subfamily.</text>
</comment>
<comment type="catalytic activity">
    <reaction evidence="1 7">
        <text>[(1-&gt;4)-alpha-D-glucosyl](n) + ADP-alpha-D-glucose = [(1-&gt;4)-alpha-D-glucosyl](n+1) + ADP + H(+)</text>
        <dbReference type="Rhea" id="RHEA:18189"/>
        <dbReference type="Rhea" id="RHEA-COMP:9584"/>
        <dbReference type="Rhea" id="RHEA-COMP:9587"/>
        <dbReference type="ChEBI" id="CHEBI:15378"/>
        <dbReference type="ChEBI" id="CHEBI:15444"/>
        <dbReference type="ChEBI" id="CHEBI:57498"/>
        <dbReference type="ChEBI" id="CHEBI:456216"/>
        <dbReference type="EC" id="2.4.1.21"/>
    </reaction>
</comment>
<dbReference type="EC" id="2.4.1.21" evidence="7"/>
<dbReference type="HAMAP" id="MF_00484">
    <property type="entry name" value="Glycogen_synth"/>
    <property type="match status" value="1"/>
</dbReference>
<dbReference type="AlphaFoldDB" id="A0A2H0XCL4"/>
<evidence type="ECO:0000313" key="10">
    <source>
        <dbReference type="EMBL" id="PIS22545.1"/>
    </source>
</evidence>
<dbReference type="EMBL" id="PEYU01000025">
    <property type="protein sequence ID" value="PIS22545.1"/>
    <property type="molecule type" value="Genomic_DNA"/>
</dbReference>
<evidence type="ECO:0000256" key="1">
    <source>
        <dbReference type="ARBA" id="ARBA00001478"/>
    </source>
</evidence>
<gene>
    <name evidence="7" type="primary">glgA</name>
    <name evidence="10" type="ORF">COT50_01400</name>
</gene>
<evidence type="ECO:0000256" key="6">
    <source>
        <dbReference type="ARBA" id="ARBA00023056"/>
    </source>
</evidence>
<evidence type="ECO:0000256" key="2">
    <source>
        <dbReference type="ARBA" id="ARBA00002764"/>
    </source>
</evidence>
<evidence type="ECO:0000256" key="4">
    <source>
        <dbReference type="ARBA" id="ARBA00022676"/>
    </source>
</evidence>
<reference evidence="11" key="1">
    <citation type="submission" date="2017-09" db="EMBL/GenBank/DDBJ databases">
        <title>Depth-based differentiation of microbial function through sediment-hosted aquifers and enrichment of novel symbionts in the deep terrestrial subsurface.</title>
        <authorList>
            <person name="Probst A.J."/>
            <person name="Ladd B."/>
            <person name="Jarett J.K."/>
            <person name="Geller-Mcgrath D.E."/>
            <person name="Sieber C.M.K."/>
            <person name="Emerson J.B."/>
            <person name="Anantharaman K."/>
            <person name="Thomas B.C."/>
            <person name="Malmstrom R."/>
            <person name="Stieglmeier M."/>
            <person name="Klingl A."/>
            <person name="Woyke T."/>
            <person name="Ryan C.M."/>
            <person name="Banfield J.F."/>
        </authorList>
    </citation>
    <scope>NUCLEOTIDE SEQUENCE [LARGE SCALE GENOMIC DNA]</scope>
</reference>
<dbReference type="PANTHER" id="PTHR45825:SF11">
    <property type="entry name" value="ALPHA AMYLASE DOMAIN-CONTAINING PROTEIN"/>
    <property type="match status" value="1"/>
</dbReference>
<dbReference type="GO" id="GO:0009011">
    <property type="term" value="F:alpha-1,4-glucan glucosyltransferase (ADP-glucose donor) activity"/>
    <property type="evidence" value="ECO:0007669"/>
    <property type="project" value="UniProtKB-UniRule"/>
</dbReference>
<sequence>MVKASNGKLKILLVAVESSPYARVGGVASVVRSLATSLNSLGHDARILIPKFGFIDENLYKTQLVLEGLKVPTNDPANPHLVCNVKQHEKDGIITYFLENMEYFELRANVYGYTDDPIRWALLNRGALEFVLKGDFLPDVIHCNDWQGGLLPNYLRTEYRNNPQLSKIATVYTIHNLKFQGMFDHKNVSEMDFDDGWSPVASFFDPRLLKQNFMRRGIIHADIVSTVSKSYAKEITTPEYGEGLDKLITELREKVFGVVNGIDYQEMDSSKDTLLEKNYDINSTHLRAFNKESLQKEFDLEVSRDIPVFGFVGRLDSQKGVDLLVSVLEKVLKRYNLQFVQVGGGDGWLVELLQNLKKSFPDKVGVYPYPNFTLPRLIFGGSDVVLYPSRFEPCGVVQLEAMRYGAIPLVRSVGGLKDTVMEFDAITQKGTGFVFDDFDEFALYGEIIRVLEVFKNKQLWKKLQFNAMRADFSWGYSAKEYEKLYMRALEVRGKH</sequence>
<accession>A0A2H0XCL4</accession>
<dbReference type="InterPro" id="IPR013534">
    <property type="entry name" value="Starch_synth_cat_dom"/>
</dbReference>
<dbReference type="Proteomes" id="UP000231252">
    <property type="component" value="Unassembled WGS sequence"/>
</dbReference>
<comment type="function">
    <text evidence="2 7">Synthesizes alpha-1,4-glucan chains using ADP-glucose.</text>
</comment>
<organism evidence="10 11">
    <name type="scientific">candidate division WWE3 bacterium CG08_land_8_20_14_0_20_41_10</name>
    <dbReference type="NCBI Taxonomy" id="1975085"/>
    <lineage>
        <taxon>Bacteria</taxon>
        <taxon>Katanobacteria</taxon>
    </lineage>
</organism>
<name>A0A2H0XCL4_UNCKA</name>
<dbReference type="CDD" id="cd03791">
    <property type="entry name" value="GT5_Glycogen_synthase_DULL1-like"/>
    <property type="match status" value="1"/>
</dbReference>
<feature type="binding site" evidence="7">
    <location>
        <position position="23"/>
    </location>
    <ligand>
        <name>ADP-alpha-D-glucose</name>
        <dbReference type="ChEBI" id="CHEBI:57498"/>
    </ligand>
</feature>
<comment type="pathway">
    <text evidence="7">Glycan biosynthesis; glycogen biosynthesis.</text>
</comment>
<evidence type="ECO:0000256" key="7">
    <source>
        <dbReference type="HAMAP-Rule" id="MF_00484"/>
    </source>
</evidence>
<keyword evidence="5 7" id="KW-0808">Transferase</keyword>
<dbReference type="SUPFAM" id="SSF53756">
    <property type="entry name" value="UDP-Glycosyltransferase/glycogen phosphorylase"/>
    <property type="match status" value="1"/>
</dbReference>
<dbReference type="Pfam" id="PF00534">
    <property type="entry name" value="Glycos_transf_1"/>
    <property type="match status" value="1"/>
</dbReference>
<comment type="caution">
    <text evidence="10">The sequence shown here is derived from an EMBL/GenBank/DDBJ whole genome shotgun (WGS) entry which is preliminary data.</text>
</comment>
<dbReference type="Pfam" id="PF08323">
    <property type="entry name" value="Glyco_transf_5"/>
    <property type="match status" value="1"/>
</dbReference>
<evidence type="ECO:0000313" key="11">
    <source>
        <dbReference type="Proteomes" id="UP000231252"/>
    </source>
</evidence>
<feature type="domain" description="Glycosyl transferase family 1" evidence="8">
    <location>
        <begin position="304"/>
        <end position="452"/>
    </location>
</feature>
<dbReference type="GO" id="GO:0004373">
    <property type="term" value="F:alpha-1,4-glucan glucosyltransferase (UDP-glucose donor) activity"/>
    <property type="evidence" value="ECO:0007669"/>
    <property type="project" value="InterPro"/>
</dbReference>
<evidence type="ECO:0000259" key="9">
    <source>
        <dbReference type="Pfam" id="PF08323"/>
    </source>
</evidence>
<protein>
    <recommendedName>
        <fullName evidence="7">Glycogen synthase</fullName>
        <ecNumber evidence="7">2.4.1.21</ecNumber>
    </recommendedName>
    <alternativeName>
        <fullName evidence="7">Starch [bacterial glycogen] synthase</fullName>
    </alternativeName>
</protein>
<dbReference type="InterPro" id="IPR001296">
    <property type="entry name" value="Glyco_trans_1"/>
</dbReference>
<keyword evidence="6 7" id="KW-0320">Glycogen biosynthesis</keyword>
<dbReference type="InterPro" id="IPR011835">
    <property type="entry name" value="GS/SS"/>
</dbReference>
<dbReference type="PANTHER" id="PTHR45825">
    <property type="entry name" value="GRANULE-BOUND STARCH SYNTHASE 1, CHLOROPLASTIC/AMYLOPLASTIC"/>
    <property type="match status" value="1"/>
</dbReference>
<feature type="domain" description="Starch synthase catalytic" evidence="9">
    <location>
        <begin position="10"/>
        <end position="249"/>
    </location>
</feature>
<dbReference type="UniPathway" id="UPA00164"/>
<dbReference type="GO" id="GO:0005978">
    <property type="term" value="P:glycogen biosynthetic process"/>
    <property type="evidence" value="ECO:0007669"/>
    <property type="project" value="UniProtKB-UniRule"/>
</dbReference>
<evidence type="ECO:0000259" key="8">
    <source>
        <dbReference type="Pfam" id="PF00534"/>
    </source>
</evidence>